<reference evidence="1 2" key="1">
    <citation type="submission" date="2023-06" db="EMBL/GenBank/DDBJ databases">
        <authorList>
            <person name="Oyuntsetseg B."/>
            <person name="Kim S.B."/>
        </authorList>
    </citation>
    <scope>NUCLEOTIDE SEQUENCE [LARGE SCALE GENOMIC DNA]</scope>
    <source>
        <strain evidence="1 2">2-15</strain>
    </source>
</reference>
<proteinExistence type="predicted"/>
<dbReference type="KEGG" id="acab:QRX50_36645"/>
<dbReference type="EMBL" id="CP127294">
    <property type="protein sequence ID" value="WIX84126.1"/>
    <property type="molecule type" value="Genomic_DNA"/>
</dbReference>
<keyword evidence="2" id="KW-1185">Reference proteome</keyword>
<dbReference type="AlphaFoldDB" id="A0A9Y2IS27"/>
<dbReference type="RefSeq" id="WP_285974658.1">
    <property type="nucleotide sequence ID" value="NZ_CP127294.1"/>
</dbReference>
<name>A0A9Y2IS27_9PSEU</name>
<sequence length="28" mass="3250">MALHRITADAFERLTEQSQHPNFKLHAS</sequence>
<dbReference type="Proteomes" id="UP001236014">
    <property type="component" value="Chromosome"/>
</dbReference>
<protein>
    <submittedName>
        <fullName evidence="1">Uncharacterized protein</fullName>
    </submittedName>
</protein>
<gene>
    <name evidence="1" type="ORF">QRX50_36645</name>
</gene>
<evidence type="ECO:0000313" key="2">
    <source>
        <dbReference type="Proteomes" id="UP001236014"/>
    </source>
</evidence>
<accession>A0A9Y2IS27</accession>
<evidence type="ECO:0000313" key="1">
    <source>
        <dbReference type="EMBL" id="WIX84126.1"/>
    </source>
</evidence>
<organism evidence="1 2">
    <name type="scientific">Amycolatopsis carbonis</name>
    <dbReference type="NCBI Taxonomy" id="715471"/>
    <lineage>
        <taxon>Bacteria</taxon>
        <taxon>Bacillati</taxon>
        <taxon>Actinomycetota</taxon>
        <taxon>Actinomycetes</taxon>
        <taxon>Pseudonocardiales</taxon>
        <taxon>Pseudonocardiaceae</taxon>
        <taxon>Amycolatopsis</taxon>
    </lineage>
</organism>